<evidence type="ECO:0000313" key="3">
    <source>
        <dbReference type="Proteomes" id="UP000006643"/>
    </source>
</evidence>
<sequence length="208" mass="23475">MAQLARLQKRLDAHERIFTTVPGLAEFVLALNTTNKQTCAVRMCFLRGDHFTTDRSNGTHLEFVDAESAQSFVKVRKMILSVPTNITNGETRRLTMWEPIDLSLFVPGTVYEIRHLFKFSMYKKMPQAWVTQICAADRVVCTAPYTTDSTTDDHGDAMTTETLGTNKLKRKLSATPQDNATMASPPTKRHHTSEQTPLETPKTQLNNK</sequence>
<evidence type="ECO:0000313" key="2">
    <source>
        <dbReference type="EMBL" id="EEY56661.1"/>
    </source>
</evidence>
<proteinExistence type="predicted"/>
<dbReference type="Proteomes" id="UP000006643">
    <property type="component" value="Unassembled WGS sequence"/>
</dbReference>
<dbReference type="InParanoid" id="D0NEL6"/>
<feature type="compositionally biased region" description="Polar residues" evidence="1">
    <location>
        <begin position="174"/>
        <end position="184"/>
    </location>
</feature>
<feature type="compositionally biased region" description="Polar residues" evidence="1">
    <location>
        <begin position="194"/>
        <end position="208"/>
    </location>
</feature>
<dbReference type="HOGENOM" id="CLU_1323170_0_0_1"/>
<name>D0NEL6_PHYIT</name>
<evidence type="ECO:0000256" key="1">
    <source>
        <dbReference type="SAM" id="MobiDB-lite"/>
    </source>
</evidence>
<dbReference type="VEuPathDB" id="FungiDB:PITG_10214"/>
<dbReference type="RefSeq" id="XP_002902735.1">
    <property type="nucleotide sequence ID" value="XM_002902689.1"/>
</dbReference>
<feature type="region of interest" description="Disordered" evidence="1">
    <location>
        <begin position="146"/>
        <end position="208"/>
    </location>
</feature>
<protein>
    <submittedName>
        <fullName evidence="2">Uncharacterized protein</fullName>
    </submittedName>
</protein>
<dbReference type="GeneID" id="9461381"/>
<dbReference type="AlphaFoldDB" id="D0NEL6"/>
<dbReference type="EMBL" id="DS028134">
    <property type="protein sequence ID" value="EEY56661.1"/>
    <property type="molecule type" value="Genomic_DNA"/>
</dbReference>
<gene>
    <name evidence="2" type="ORF">PITG_10214</name>
</gene>
<keyword evidence="3" id="KW-1185">Reference proteome</keyword>
<accession>D0NEL6</accession>
<organism evidence="2 3">
    <name type="scientific">Phytophthora infestans (strain T30-4)</name>
    <name type="common">Potato late blight agent</name>
    <dbReference type="NCBI Taxonomy" id="403677"/>
    <lineage>
        <taxon>Eukaryota</taxon>
        <taxon>Sar</taxon>
        <taxon>Stramenopiles</taxon>
        <taxon>Oomycota</taxon>
        <taxon>Peronosporomycetes</taxon>
        <taxon>Peronosporales</taxon>
        <taxon>Peronosporaceae</taxon>
        <taxon>Phytophthora</taxon>
    </lineage>
</organism>
<reference evidence="3" key="1">
    <citation type="journal article" date="2009" name="Nature">
        <title>Genome sequence and analysis of the Irish potato famine pathogen Phytophthora infestans.</title>
        <authorList>
            <consortium name="The Broad Institute Genome Sequencing Platform"/>
            <person name="Haas B.J."/>
            <person name="Kamoun S."/>
            <person name="Zody M.C."/>
            <person name="Jiang R.H."/>
            <person name="Handsaker R.E."/>
            <person name="Cano L.M."/>
            <person name="Grabherr M."/>
            <person name="Kodira C.D."/>
            <person name="Raffaele S."/>
            <person name="Torto-Alalibo T."/>
            <person name="Bozkurt T.O."/>
            <person name="Ah-Fong A.M."/>
            <person name="Alvarado L."/>
            <person name="Anderson V.L."/>
            <person name="Armstrong M.R."/>
            <person name="Avrova A."/>
            <person name="Baxter L."/>
            <person name="Beynon J."/>
            <person name="Boevink P.C."/>
            <person name="Bollmann S.R."/>
            <person name="Bos J.I."/>
            <person name="Bulone V."/>
            <person name="Cai G."/>
            <person name="Cakir C."/>
            <person name="Carrington J.C."/>
            <person name="Chawner M."/>
            <person name="Conti L."/>
            <person name="Costanzo S."/>
            <person name="Ewan R."/>
            <person name="Fahlgren N."/>
            <person name="Fischbach M.A."/>
            <person name="Fugelstad J."/>
            <person name="Gilroy E.M."/>
            <person name="Gnerre S."/>
            <person name="Green P.J."/>
            <person name="Grenville-Briggs L.J."/>
            <person name="Griffith J."/>
            <person name="Grunwald N.J."/>
            <person name="Horn K."/>
            <person name="Horner N.R."/>
            <person name="Hu C.H."/>
            <person name="Huitema E."/>
            <person name="Jeong D.H."/>
            <person name="Jones A.M."/>
            <person name="Jones J.D."/>
            <person name="Jones R.W."/>
            <person name="Karlsson E.K."/>
            <person name="Kunjeti S.G."/>
            <person name="Lamour K."/>
            <person name="Liu Z."/>
            <person name="Ma L."/>
            <person name="Maclean D."/>
            <person name="Chibucos M.C."/>
            <person name="McDonald H."/>
            <person name="McWalters J."/>
            <person name="Meijer H.J."/>
            <person name="Morgan W."/>
            <person name="Morris P.F."/>
            <person name="Munro C.A."/>
            <person name="O'Neill K."/>
            <person name="Ospina-Giraldo M."/>
            <person name="Pinzon A."/>
            <person name="Pritchard L."/>
            <person name="Ramsahoye B."/>
            <person name="Ren Q."/>
            <person name="Restrepo S."/>
            <person name="Roy S."/>
            <person name="Sadanandom A."/>
            <person name="Savidor A."/>
            <person name="Schornack S."/>
            <person name="Schwartz D.C."/>
            <person name="Schumann U.D."/>
            <person name="Schwessinger B."/>
            <person name="Seyer L."/>
            <person name="Sharpe T."/>
            <person name="Silvar C."/>
            <person name="Song J."/>
            <person name="Studholme D.J."/>
            <person name="Sykes S."/>
            <person name="Thines M."/>
            <person name="van de Vondervoort P.J."/>
            <person name="Phuntumart V."/>
            <person name="Wawra S."/>
            <person name="Weide R."/>
            <person name="Win J."/>
            <person name="Young C."/>
            <person name="Zhou S."/>
            <person name="Fry W."/>
            <person name="Meyers B.C."/>
            <person name="van West P."/>
            <person name="Ristaino J."/>
            <person name="Govers F."/>
            <person name="Birch P.R."/>
            <person name="Whisson S.C."/>
            <person name="Judelson H.S."/>
            <person name="Nusbaum C."/>
        </authorList>
    </citation>
    <scope>NUCLEOTIDE SEQUENCE [LARGE SCALE GENOMIC DNA]</scope>
    <source>
        <strain evidence="3">T30-4</strain>
    </source>
</reference>
<dbReference type="KEGG" id="pif:PITG_10214"/>